<dbReference type="FunCoup" id="M5E4F3">
    <property type="interactions" value="3"/>
</dbReference>
<keyword evidence="2" id="KW-1185">Reference proteome</keyword>
<accession>M5E4F3</accession>
<dbReference type="InParanoid" id="M5E4F3"/>
<dbReference type="STRING" id="1293054.HSACCH_02658"/>
<dbReference type="eggNOG" id="COG2819">
    <property type="taxonomic scope" value="Bacteria"/>
</dbReference>
<dbReference type="InterPro" id="IPR000801">
    <property type="entry name" value="Esterase-like"/>
</dbReference>
<name>M5E4F3_9FIRM</name>
<dbReference type="RefSeq" id="WP_005490524.1">
    <property type="nucleotide sequence ID" value="NZ_CAUI01000023.1"/>
</dbReference>
<dbReference type="InterPro" id="IPR050583">
    <property type="entry name" value="Mycobacterial_A85_antigen"/>
</dbReference>
<dbReference type="Gene3D" id="3.40.50.1820">
    <property type="entry name" value="alpha/beta hydrolase"/>
    <property type="match status" value="1"/>
</dbReference>
<dbReference type="Proteomes" id="UP000012063">
    <property type="component" value="Unassembled WGS sequence"/>
</dbReference>
<protein>
    <submittedName>
        <fullName evidence="1">Putative esterase</fullName>
    </submittedName>
</protein>
<dbReference type="OrthoDB" id="9794761at2"/>
<evidence type="ECO:0000313" key="1">
    <source>
        <dbReference type="EMBL" id="CCU81226.1"/>
    </source>
</evidence>
<sequence>MLKDKINIKIIKNFESKIMNNKRNIRIYLPPSYSAQPDKYYPVLYVHDGQNVFDALESYSGQSWNLHHTADSLIKEKMIEEIIIVAVDNMGEERLSEYAHQDGFFQGKEIKSRGIKYERFFIKELMPFIERKYRVKKGSKNTALMGSSMGGLVTFNMGLRRPDLFGKLGVVSPSLWWGDNDAAAKLKSYDYPGLKSKIWLDTGDAEGRFMSFTEDVIAEIKNIKNNYDLDLVYYQAPDAVHSESAWAKRVHSPLLYFFGEIGEIETVELIGREEISLNGPQIRLNPVLTFDSSFKITALEGEYKSLKPELLKINNYGTLIPKQTGIAKIEFNVWGYSAFKNIKIVEKLSS</sequence>
<dbReference type="PANTHER" id="PTHR48098">
    <property type="entry name" value="ENTEROCHELIN ESTERASE-RELATED"/>
    <property type="match status" value="1"/>
</dbReference>
<dbReference type="EMBL" id="CAUI01000023">
    <property type="protein sequence ID" value="CCU81226.1"/>
    <property type="molecule type" value="Genomic_DNA"/>
</dbReference>
<dbReference type="InterPro" id="IPR029058">
    <property type="entry name" value="AB_hydrolase_fold"/>
</dbReference>
<reference evidence="2" key="1">
    <citation type="journal article" date="2013" name="Genome Announc.">
        <title>Genome Sequence of Halanaerobium saccharolyticum subsp. saccharolyticum Strain DSM 6643T, a Halophilic Hydrogen-Producing Bacterium.</title>
        <authorList>
            <person name="Kivisto A."/>
            <person name="Larjo A."/>
            <person name="Ciranna A."/>
            <person name="Santala V."/>
            <person name="Roos C."/>
            <person name="Karp M."/>
        </authorList>
    </citation>
    <scope>NUCLEOTIDE SEQUENCE [LARGE SCALE GENOMIC DNA]</scope>
    <source>
        <strain evidence="2">DSM 6643</strain>
    </source>
</reference>
<comment type="caution">
    <text evidence="1">The sequence shown here is derived from an EMBL/GenBank/DDBJ whole genome shotgun (WGS) entry which is preliminary data.</text>
</comment>
<organism evidence="1 2">
    <name type="scientific">Halanaerobium saccharolyticum subsp. saccharolyticum DSM 6643</name>
    <dbReference type="NCBI Taxonomy" id="1293054"/>
    <lineage>
        <taxon>Bacteria</taxon>
        <taxon>Bacillati</taxon>
        <taxon>Bacillota</taxon>
        <taxon>Clostridia</taxon>
        <taxon>Halanaerobiales</taxon>
        <taxon>Halanaerobiaceae</taxon>
        <taxon>Halanaerobium</taxon>
    </lineage>
</organism>
<dbReference type="PANTHER" id="PTHR48098:SF6">
    <property type="entry name" value="FERRI-BACILLIBACTIN ESTERASE BESA"/>
    <property type="match status" value="1"/>
</dbReference>
<dbReference type="SUPFAM" id="SSF53474">
    <property type="entry name" value="alpha/beta-Hydrolases"/>
    <property type="match status" value="1"/>
</dbReference>
<dbReference type="Pfam" id="PF00756">
    <property type="entry name" value="Esterase"/>
    <property type="match status" value="1"/>
</dbReference>
<dbReference type="AlphaFoldDB" id="M5E4F3"/>
<gene>
    <name evidence="1" type="ORF">HSACCH_02658</name>
</gene>
<evidence type="ECO:0000313" key="2">
    <source>
        <dbReference type="Proteomes" id="UP000012063"/>
    </source>
</evidence>
<proteinExistence type="predicted"/>